<feature type="region of interest" description="Disordered" evidence="1">
    <location>
        <begin position="365"/>
        <end position="395"/>
    </location>
</feature>
<dbReference type="Gene3D" id="1.10.8.10">
    <property type="entry name" value="DNA helicase RuvA subunit, C-terminal domain"/>
    <property type="match status" value="1"/>
</dbReference>
<dbReference type="PANTHER" id="PTHR20930">
    <property type="entry name" value="OVARIAN CARCINOMA ANTIGEN CA125-RELATED"/>
    <property type="match status" value="1"/>
</dbReference>
<organism evidence="4">
    <name type="scientific">Timema poppense</name>
    <name type="common">Walking stick</name>
    <dbReference type="NCBI Taxonomy" id="170557"/>
    <lineage>
        <taxon>Eukaryota</taxon>
        <taxon>Metazoa</taxon>
        <taxon>Ecdysozoa</taxon>
        <taxon>Arthropoda</taxon>
        <taxon>Hexapoda</taxon>
        <taxon>Insecta</taxon>
        <taxon>Pterygota</taxon>
        <taxon>Neoptera</taxon>
        <taxon>Polyneoptera</taxon>
        <taxon>Phasmatodea</taxon>
        <taxon>Timematodea</taxon>
        <taxon>Timematoidea</taxon>
        <taxon>Timematidae</taxon>
        <taxon>Timema</taxon>
    </lineage>
</organism>
<dbReference type="InterPro" id="IPR013783">
    <property type="entry name" value="Ig-like_fold"/>
</dbReference>
<dbReference type="InterPro" id="IPR032350">
    <property type="entry name" value="Nbr1_FW"/>
</dbReference>
<dbReference type="Pfam" id="PF24932">
    <property type="entry name" value="UBA_NBR1_C"/>
    <property type="match status" value="1"/>
</dbReference>
<feature type="compositionally biased region" description="Pro residues" evidence="1">
    <location>
        <begin position="1149"/>
        <end position="1162"/>
    </location>
</feature>
<dbReference type="EMBL" id="OD001090">
    <property type="protein sequence ID" value="CAD7400570.1"/>
    <property type="molecule type" value="Genomic_DNA"/>
</dbReference>
<dbReference type="CDD" id="cd14947">
    <property type="entry name" value="NBR1_like"/>
    <property type="match status" value="1"/>
</dbReference>
<feature type="region of interest" description="Disordered" evidence="1">
    <location>
        <begin position="712"/>
        <end position="734"/>
    </location>
</feature>
<evidence type="ECO:0000259" key="3">
    <source>
        <dbReference type="Pfam" id="PF24932"/>
    </source>
</evidence>
<feature type="compositionally biased region" description="Polar residues" evidence="1">
    <location>
        <begin position="1115"/>
        <end position="1124"/>
    </location>
</feature>
<feature type="domain" description="Nbr1 FW" evidence="2">
    <location>
        <begin position="484"/>
        <end position="584"/>
    </location>
</feature>
<gene>
    <name evidence="4" type="ORF">TPSB3V08_LOCUS2677</name>
</gene>
<feature type="domain" description="Nbr1-like C-terminal UBA" evidence="3">
    <location>
        <begin position="1261"/>
        <end position="1294"/>
    </location>
</feature>
<dbReference type="Gene3D" id="3.10.20.90">
    <property type="entry name" value="Phosphatidylinositol 3-kinase Catalytic Subunit, Chain A, domain 1"/>
    <property type="match status" value="1"/>
</dbReference>
<accession>A0A7R9CS62</accession>
<feature type="region of interest" description="Disordered" evidence="1">
    <location>
        <begin position="871"/>
        <end position="903"/>
    </location>
</feature>
<dbReference type="PANTHER" id="PTHR20930:SF0">
    <property type="entry name" value="PROTEIN ILRUN"/>
    <property type="match status" value="1"/>
</dbReference>
<feature type="compositionally biased region" description="Low complexity" evidence="1">
    <location>
        <begin position="1131"/>
        <end position="1148"/>
    </location>
</feature>
<reference evidence="4" key="1">
    <citation type="submission" date="2020-11" db="EMBL/GenBank/DDBJ databases">
        <authorList>
            <person name="Tran Van P."/>
        </authorList>
    </citation>
    <scope>NUCLEOTIDE SEQUENCE</scope>
</reference>
<feature type="region of interest" description="Disordered" evidence="1">
    <location>
        <begin position="258"/>
        <end position="279"/>
    </location>
</feature>
<feature type="compositionally biased region" description="Basic and acidic residues" evidence="1">
    <location>
        <begin position="712"/>
        <end position="722"/>
    </location>
</feature>
<dbReference type="Pfam" id="PF16158">
    <property type="entry name" value="N_BRCA1_IG"/>
    <property type="match status" value="1"/>
</dbReference>
<feature type="compositionally biased region" description="Polar residues" evidence="1">
    <location>
        <begin position="1"/>
        <end position="16"/>
    </location>
</feature>
<feature type="region of interest" description="Disordered" evidence="1">
    <location>
        <begin position="1109"/>
        <end position="1162"/>
    </location>
</feature>
<sequence>MTSLVLTDSSQLTTESQHLEEVNPHLRGGRVENHLGKTTPSSPDRDSNLDLPVLSSRAQHDKRVSQLRHREIEPQGICFQLEWKKKTGATTRDEKARIGIWDSGDNTDIASLDWTTFKSYLCQNLGTMEDISIAYVDSDGDELPIESECEFQEALKFAKQQAHKGRDIILKLDTKEGIPLPPTPKTVFKKIALSKNQTDLKESSFKRESKTKHLKTGAKVVTPKLSATEKLRGAGAQGHPLTPSYRNYLTQGPTGMLSRLSWTRPAPAPSSEEKRGKSRRLHECDDIEKCKKVLLEMLEELTIRQEHLEKKLKVEDDVPPHWFKKYMIRMRNEIIAEVTHSLVLRNKELLLEITKGPRNVKCTCELGSKAPLGTPGKAKKKKASDDDSSDGVQGTETRDLKLLKKIEKLHKREKKLDSKLEKLETKTKRRMEKKSSVQCVKVSPLPAATGSERKVARKRSSDGPVITYLMDAILLNEGSQLPDTIVRVGDTFTKVWDIMNNGTLPWTDKVGYVSTRTELRLTWGTLGLEPENTTVICPILEPGEKGQISVNFRAPEFPGAFETYWHFHHMGVRFGHWIRCAVVVEGRTLKNSPKEENNNHIYQEAEYIDSDKSRLEHAVDLTVKPKPRDVELVIPTITDDSDGDGDSYCEHLSILSICGEGNVPELCSDSDYEEDKDDNFVVVPMPPCFKFDVPIDSIDLKEQAYVFVKKETEDQKETHEEESSNQTPDCKEEEVFEDAKSMEPESAKKDNKACFVCRSKNVFAVDSEGQCIVLKGSWPPEQAEESGIGSPTHKPKQIFHVGTDGTVFQTKVSNTLEAGADGFAFRTHRTAVSSSQSSVSITSSTQTSTTSTLNQSYNSYSFGDTSHSSTSFSVGTHNHVSDPNQSTTYSSAGQNPSWSTHIFPNQSQPVTYVAGGQSQSYKFVSSGDSQSSPAYTFDTQSQPVYYSYFGQNQSSTDSLDQGQSSAMYAPIRQSPSPYAPIGPSDPLRYYTHEYHTQPPLVYYDPPMCTNQDTLYIANRMPCVTSYVWGNHPQPTPQHAPEAQNASPYVFGAQDQQDLEAPENLPDVPVKLQQSAAPIYQKRSAMFAQGAQTQRPGSLNSALKKIIIKPSPNVFPPTTGTQPSNNKDKTSTSTAANPPQPQPASSQEAPIPPPPTAEIIPPPHGQLFYAVPNYYMPPQTSQVPGAETPQFSHTFVRQNSGAGIAPQVHILPETLMNGAINAASSAINTAKSVINNLRARPPTWGSGEVHYISPGSSLAENVQKLEEMGFKNETLNTLLLSRYDNDLRKVVAELCTTQWACDQRRKRKSDVTVNTWCY</sequence>
<name>A0A7R9CS62_TIMPO</name>
<dbReference type="Gene3D" id="2.60.40.10">
    <property type="entry name" value="Immunoglobulins"/>
    <property type="match status" value="1"/>
</dbReference>
<evidence type="ECO:0000313" key="4">
    <source>
        <dbReference type="EMBL" id="CAD7400570.1"/>
    </source>
</evidence>
<protein>
    <submittedName>
        <fullName evidence="4">Uncharacterized protein</fullName>
    </submittedName>
</protein>
<proteinExistence type="predicted"/>
<evidence type="ECO:0000256" key="1">
    <source>
        <dbReference type="SAM" id="MobiDB-lite"/>
    </source>
</evidence>
<dbReference type="SUPFAM" id="SSF54277">
    <property type="entry name" value="CAD &amp; PB1 domains"/>
    <property type="match status" value="1"/>
</dbReference>
<feature type="region of interest" description="Disordered" evidence="1">
    <location>
        <begin position="1"/>
        <end position="55"/>
    </location>
</feature>
<evidence type="ECO:0000259" key="2">
    <source>
        <dbReference type="Pfam" id="PF16158"/>
    </source>
</evidence>
<feature type="compositionally biased region" description="Basic and acidic residues" evidence="1">
    <location>
        <begin position="17"/>
        <end position="35"/>
    </location>
</feature>
<dbReference type="InterPro" id="IPR056893">
    <property type="entry name" value="UBA_Nbr1_C"/>
</dbReference>